<accession>A0A2P2MZ61</accession>
<proteinExistence type="predicted"/>
<dbReference type="AlphaFoldDB" id="A0A2P2MZ61"/>
<protein>
    <submittedName>
        <fullName evidence="1">Uncharacterized protein</fullName>
    </submittedName>
</protein>
<sequence>MFPKFQHQGKMACSLWFQTPHSSDQHEQTNPPYKHNAPFQLKFHISQSCNGSSEPHHQLGQYVHRQKLYQER</sequence>
<dbReference type="EMBL" id="GGEC01055034">
    <property type="protein sequence ID" value="MBX35518.1"/>
    <property type="molecule type" value="Transcribed_RNA"/>
</dbReference>
<reference evidence="1" key="1">
    <citation type="submission" date="2018-02" db="EMBL/GenBank/DDBJ databases">
        <title>Rhizophora mucronata_Transcriptome.</title>
        <authorList>
            <person name="Meera S.P."/>
            <person name="Sreeshan A."/>
            <person name="Augustine A."/>
        </authorList>
    </citation>
    <scope>NUCLEOTIDE SEQUENCE</scope>
    <source>
        <tissue evidence="1">Leaf</tissue>
    </source>
</reference>
<organism evidence="1">
    <name type="scientific">Rhizophora mucronata</name>
    <name type="common">Asiatic mangrove</name>
    <dbReference type="NCBI Taxonomy" id="61149"/>
    <lineage>
        <taxon>Eukaryota</taxon>
        <taxon>Viridiplantae</taxon>
        <taxon>Streptophyta</taxon>
        <taxon>Embryophyta</taxon>
        <taxon>Tracheophyta</taxon>
        <taxon>Spermatophyta</taxon>
        <taxon>Magnoliopsida</taxon>
        <taxon>eudicotyledons</taxon>
        <taxon>Gunneridae</taxon>
        <taxon>Pentapetalae</taxon>
        <taxon>rosids</taxon>
        <taxon>fabids</taxon>
        <taxon>Malpighiales</taxon>
        <taxon>Rhizophoraceae</taxon>
        <taxon>Rhizophora</taxon>
    </lineage>
</organism>
<evidence type="ECO:0000313" key="1">
    <source>
        <dbReference type="EMBL" id="MBX35518.1"/>
    </source>
</evidence>
<name>A0A2P2MZ61_RHIMU</name>